<dbReference type="Gramene" id="KJB39917">
    <property type="protein sequence ID" value="KJB39917"/>
    <property type="gene ID" value="B456_007G037800"/>
</dbReference>
<evidence type="ECO:0000256" key="3">
    <source>
        <dbReference type="ARBA" id="ARBA00012995"/>
    </source>
</evidence>
<dbReference type="SUPFAM" id="SSF56327">
    <property type="entry name" value="LDH C-terminal domain-like"/>
    <property type="match status" value="1"/>
</dbReference>
<evidence type="ECO:0000256" key="1">
    <source>
        <dbReference type="ARBA" id="ARBA00008824"/>
    </source>
</evidence>
<dbReference type="Proteomes" id="UP000032304">
    <property type="component" value="Chromosome 7"/>
</dbReference>
<dbReference type="EMBL" id="CM001746">
    <property type="protein sequence ID" value="KJB39917.1"/>
    <property type="molecule type" value="Genomic_DNA"/>
</dbReference>
<evidence type="ECO:0000256" key="6">
    <source>
        <dbReference type="ARBA" id="ARBA00023027"/>
    </source>
</evidence>
<dbReference type="GO" id="GO:0005739">
    <property type="term" value="C:mitochondrion"/>
    <property type="evidence" value="ECO:0007669"/>
    <property type="project" value="TreeGrafter"/>
</dbReference>
<dbReference type="OrthoDB" id="4069699at2759"/>
<dbReference type="Pfam" id="PF00056">
    <property type="entry name" value="Ldh_1_N"/>
    <property type="match status" value="1"/>
</dbReference>
<comment type="subunit">
    <text evidence="2">Homodimer.</text>
</comment>
<dbReference type="GO" id="GO:0006108">
    <property type="term" value="P:malate metabolic process"/>
    <property type="evidence" value="ECO:0007669"/>
    <property type="project" value="InterPro"/>
</dbReference>
<evidence type="ECO:0000256" key="5">
    <source>
        <dbReference type="ARBA" id="ARBA00023002"/>
    </source>
</evidence>
<evidence type="ECO:0000313" key="11">
    <source>
        <dbReference type="Proteomes" id="UP000032304"/>
    </source>
</evidence>
<dbReference type="PROSITE" id="PS00068">
    <property type="entry name" value="MDH"/>
    <property type="match status" value="1"/>
</dbReference>
<dbReference type="Gene3D" id="3.40.50.720">
    <property type="entry name" value="NAD(P)-binding Rossmann-like Domain"/>
    <property type="match status" value="1"/>
</dbReference>
<dbReference type="KEGG" id="gra:105802055"/>
<protein>
    <recommendedName>
        <fullName evidence="3">malate dehydrogenase</fullName>
        <ecNumber evidence="3">1.1.1.37</ecNumber>
    </recommendedName>
</protein>
<dbReference type="InterPro" id="IPR015955">
    <property type="entry name" value="Lactate_DH/Glyco_Ohase_4_C"/>
</dbReference>
<dbReference type="CDD" id="cd01337">
    <property type="entry name" value="MDH_glyoxysomal_mitochondrial"/>
    <property type="match status" value="1"/>
</dbReference>
<name>A0A0D2P2I9_GOSRA</name>
<gene>
    <name evidence="10" type="ORF">B456_007G037800</name>
</gene>
<feature type="domain" description="Lactate/malate dehydrogenase C-terminal" evidence="9">
    <location>
        <begin position="234"/>
        <end position="400"/>
    </location>
</feature>
<dbReference type="OMA" id="RCEMAAT"/>
<keyword evidence="5" id="KW-0560">Oxidoreductase</keyword>
<dbReference type="NCBIfam" id="TIGR01772">
    <property type="entry name" value="MDH_euk_gproteo"/>
    <property type="match status" value="1"/>
</dbReference>
<comment type="similarity">
    <text evidence="1">Belongs to the LDH/MDH superfamily. MDH type 1 family.</text>
</comment>
<dbReference type="PANTHER" id="PTHR11540">
    <property type="entry name" value="MALATE AND LACTATE DEHYDROGENASE"/>
    <property type="match status" value="1"/>
</dbReference>
<evidence type="ECO:0000313" key="10">
    <source>
        <dbReference type="EMBL" id="KJB39917.1"/>
    </source>
</evidence>
<keyword evidence="4" id="KW-0816">Tricarboxylic acid cycle</keyword>
<dbReference type="AlphaFoldDB" id="A0A0D2P2I9"/>
<dbReference type="GO" id="GO:0006099">
    <property type="term" value="P:tricarboxylic acid cycle"/>
    <property type="evidence" value="ECO:0007669"/>
    <property type="project" value="UniProtKB-KW"/>
</dbReference>
<evidence type="ECO:0000256" key="2">
    <source>
        <dbReference type="ARBA" id="ARBA00011738"/>
    </source>
</evidence>
<sequence>MAAPSTATFLSFRSRGNALPQTRPSAVRFGSRYSLVSFSGLKEVTSVNCETESSFIGKESSTALRGSFALKARKANRGSRYGLQLVASYKVAILGAAGGIGQPLALLIKMSPLVSALNLYDIANVKGVAADLSHCNTPSQVLDFTGASELGDCLKGANVVVIPAGVPRKPGMTRDDLFNINANIVMTLVEAVADNCPDAFIHIISNPVNSTVPIAAEVLKQKGVYNPKKLFGVTTLDVVRANTFVAQKKNLKLIDVDVPVIGGHAGITILPLLSKTKPTVSFTDEEVEQLTVRIQNAGTEVVEAKAGAGSATLSMAYAAARFVESSLRALDGDGDVYECSFVQSDLTNLPFFASRIKLGRNGVEALIPSDLIGLSEYEDKTLEALKPELKASIEKGIAFVQKQPVTA</sequence>
<keyword evidence="11" id="KW-1185">Reference proteome</keyword>
<dbReference type="InterPro" id="IPR036291">
    <property type="entry name" value="NAD(P)-bd_dom_sf"/>
</dbReference>
<feature type="domain" description="Lactate/malate dehydrogenase N-terminal" evidence="8">
    <location>
        <begin position="90"/>
        <end position="232"/>
    </location>
</feature>
<dbReference type="Pfam" id="PF02866">
    <property type="entry name" value="Ldh_1_C"/>
    <property type="match status" value="1"/>
</dbReference>
<dbReference type="GO" id="GO:0030060">
    <property type="term" value="F:L-malate dehydrogenase (NAD+) activity"/>
    <property type="evidence" value="ECO:0007669"/>
    <property type="project" value="UniProtKB-EC"/>
</dbReference>
<dbReference type="EC" id="1.1.1.37" evidence="3"/>
<proteinExistence type="inferred from homology"/>
<accession>A0A0D2P2I9</accession>
<dbReference type="FunFam" id="3.90.110.10:FF:000001">
    <property type="entry name" value="Malate dehydrogenase"/>
    <property type="match status" value="1"/>
</dbReference>
<evidence type="ECO:0000256" key="4">
    <source>
        <dbReference type="ARBA" id="ARBA00022532"/>
    </source>
</evidence>
<dbReference type="STRING" id="29730.A0A0D2P2I9"/>
<reference evidence="10 11" key="1">
    <citation type="journal article" date="2012" name="Nature">
        <title>Repeated polyploidization of Gossypium genomes and the evolution of spinnable cotton fibres.</title>
        <authorList>
            <person name="Paterson A.H."/>
            <person name="Wendel J.F."/>
            <person name="Gundlach H."/>
            <person name="Guo H."/>
            <person name="Jenkins J."/>
            <person name="Jin D."/>
            <person name="Llewellyn D."/>
            <person name="Showmaker K.C."/>
            <person name="Shu S."/>
            <person name="Udall J."/>
            <person name="Yoo M.J."/>
            <person name="Byers R."/>
            <person name="Chen W."/>
            <person name="Doron-Faigenboim A."/>
            <person name="Duke M.V."/>
            <person name="Gong L."/>
            <person name="Grimwood J."/>
            <person name="Grover C."/>
            <person name="Grupp K."/>
            <person name="Hu G."/>
            <person name="Lee T.H."/>
            <person name="Li J."/>
            <person name="Lin L."/>
            <person name="Liu T."/>
            <person name="Marler B.S."/>
            <person name="Page J.T."/>
            <person name="Roberts A.W."/>
            <person name="Romanel E."/>
            <person name="Sanders W.S."/>
            <person name="Szadkowski E."/>
            <person name="Tan X."/>
            <person name="Tang H."/>
            <person name="Xu C."/>
            <person name="Wang J."/>
            <person name="Wang Z."/>
            <person name="Zhang D."/>
            <person name="Zhang L."/>
            <person name="Ashrafi H."/>
            <person name="Bedon F."/>
            <person name="Bowers J.E."/>
            <person name="Brubaker C.L."/>
            <person name="Chee P.W."/>
            <person name="Das S."/>
            <person name="Gingle A.R."/>
            <person name="Haigler C.H."/>
            <person name="Harker D."/>
            <person name="Hoffmann L.V."/>
            <person name="Hovav R."/>
            <person name="Jones D.C."/>
            <person name="Lemke C."/>
            <person name="Mansoor S."/>
            <person name="ur Rahman M."/>
            <person name="Rainville L.N."/>
            <person name="Rambani A."/>
            <person name="Reddy U.K."/>
            <person name="Rong J.K."/>
            <person name="Saranga Y."/>
            <person name="Scheffler B.E."/>
            <person name="Scheffler J.A."/>
            <person name="Stelly D.M."/>
            <person name="Triplett B.A."/>
            <person name="Van Deynze A."/>
            <person name="Vaslin M.F."/>
            <person name="Waghmare V.N."/>
            <person name="Walford S.A."/>
            <person name="Wright R.J."/>
            <person name="Zaki E.A."/>
            <person name="Zhang T."/>
            <person name="Dennis E.S."/>
            <person name="Mayer K.F."/>
            <person name="Peterson D.G."/>
            <person name="Rokhsar D.S."/>
            <person name="Wang X."/>
            <person name="Schmutz J."/>
        </authorList>
    </citation>
    <scope>NUCLEOTIDE SEQUENCE [LARGE SCALE GENOMIC DNA]</scope>
</reference>
<dbReference type="InterPro" id="IPR022383">
    <property type="entry name" value="Lactate/malate_DH_C"/>
</dbReference>
<dbReference type="InterPro" id="IPR010097">
    <property type="entry name" value="Malate_DH_type1"/>
</dbReference>
<dbReference type="InterPro" id="IPR001252">
    <property type="entry name" value="Malate_DH_AS"/>
</dbReference>
<organism evidence="10 11">
    <name type="scientific">Gossypium raimondii</name>
    <name type="common">Peruvian cotton</name>
    <name type="synonym">Gossypium klotzschianum subsp. raimondii</name>
    <dbReference type="NCBI Taxonomy" id="29730"/>
    <lineage>
        <taxon>Eukaryota</taxon>
        <taxon>Viridiplantae</taxon>
        <taxon>Streptophyta</taxon>
        <taxon>Embryophyta</taxon>
        <taxon>Tracheophyta</taxon>
        <taxon>Spermatophyta</taxon>
        <taxon>Magnoliopsida</taxon>
        <taxon>eudicotyledons</taxon>
        <taxon>Gunneridae</taxon>
        <taxon>Pentapetalae</taxon>
        <taxon>rosids</taxon>
        <taxon>malvids</taxon>
        <taxon>Malvales</taxon>
        <taxon>Malvaceae</taxon>
        <taxon>Malvoideae</taxon>
        <taxon>Gossypium</taxon>
    </lineage>
</organism>
<dbReference type="Gene3D" id="3.90.110.10">
    <property type="entry name" value="Lactate dehydrogenase/glycoside hydrolase, family 4, C-terminal"/>
    <property type="match status" value="1"/>
</dbReference>
<dbReference type="FunFam" id="3.40.50.720:FF:000017">
    <property type="entry name" value="Malate dehydrogenase"/>
    <property type="match status" value="1"/>
</dbReference>
<keyword evidence="6" id="KW-0520">NAD</keyword>
<evidence type="ECO:0000256" key="7">
    <source>
        <dbReference type="ARBA" id="ARBA00048313"/>
    </source>
</evidence>
<dbReference type="PANTHER" id="PTHR11540:SF16">
    <property type="entry name" value="MALATE DEHYDROGENASE, MITOCHONDRIAL"/>
    <property type="match status" value="1"/>
</dbReference>
<comment type="catalytic activity">
    <reaction evidence="7">
        <text>(S)-malate + NAD(+) = oxaloacetate + NADH + H(+)</text>
        <dbReference type="Rhea" id="RHEA:21432"/>
        <dbReference type="ChEBI" id="CHEBI:15378"/>
        <dbReference type="ChEBI" id="CHEBI:15589"/>
        <dbReference type="ChEBI" id="CHEBI:16452"/>
        <dbReference type="ChEBI" id="CHEBI:57540"/>
        <dbReference type="ChEBI" id="CHEBI:57945"/>
        <dbReference type="EC" id="1.1.1.37"/>
    </reaction>
</comment>
<dbReference type="InterPro" id="IPR001236">
    <property type="entry name" value="Lactate/malate_DH_N"/>
</dbReference>
<evidence type="ECO:0000259" key="9">
    <source>
        <dbReference type="Pfam" id="PF02866"/>
    </source>
</evidence>
<evidence type="ECO:0000259" key="8">
    <source>
        <dbReference type="Pfam" id="PF00056"/>
    </source>
</evidence>
<dbReference type="SUPFAM" id="SSF51735">
    <property type="entry name" value="NAD(P)-binding Rossmann-fold domains"/>
    <property type="match status" value="1"/>
</dbReference>